<name>A0A836B379_CHLIN</name>
<dbReference type="EMBL" id="JAEHOC010000001">
    <property type="protein sequence ID" value="KAG2446093.1"/>
    <property type="molecule type" value="Genomic_DNA"/>
</dbReference>
<dbReference type="OrthoDB" id="543811at2759"/>
<sequence length="111" mass="11781">MLSCVRAVSNTRRQGPSRSCSAAQARSTKAAETLGPTGCSDRVAKGAETLGPTGCSDRVAKGWEKRLRVVPSAAPRAGGLCAVGGCSKPAEWAGKCQAHYMQEYRRIKTRR</sequence>
<reference evidence="2" key="1">
    <citation type="journal article" date="2020" name="bioRxiv">
        <title>Comparative genomics of Chlamydomonas.</title>
        <authorList>
            <person name="Craig R.J."/>
            <person name="Hasan A.R."/>
            <person name="Ness R.W."/>
            <person name="Keightley P.D."/>
        </authorList>
    </citation>
    <scope>NUCLEOTIDE SEQUENCE</scope>
    <source>
        <strain evidence="2">SAG 7.73</strain>
    </source>
</reference>
<evidence type="ECO:0000256" key="1">
    <source>
        <dbReference type="SAM" id="MobiDB-lite"/>
    </source>
</evidence>
<keyword evidence="3" id="KW-1185">Reference proteome</keyword>
<comment type="caution">
    <text evidence="2">The sequence shown here is derived from an EMBL/GenBank/DDBJ whole genome shotgun (WGS) entry which is preliminary data.</text>
</comment>
<proteinExistence type="predicted"/>
<organism evidence="2 3">
    <name type="scientific">Chlamydomonas incerta</name>
    <dbReference type="NCBI Taxonomy" id="51695"/>
    <lineage>
        <taxon>Eukaryota</taxon>
        <taxon>Viridiplantae</taxon>
        <taxon>Chlorophyta</taxon>
        <taxon>core chlorophytes</taxon>
        <taxon>Chlorophyceae</taxon>
        <taxon>CS clade</taxon>
        <taxon>Chlamydomonadales</taxon>
        <taxon>Chlamydomonadaceae</taxon>
        <taxon>Chlamydomonas</taxon>
    </lineage>
</organism>
<accession>A0A836B379</accession>
<gene>
    <name evidence="2" type="ORF">HXX76_000693</name>
</gene>
<dbReference type="AlphaFoldDB" id="A0A836B379"/>
<dbReference type="Proteomes" id="UP000650467">
    <property type="component" value="Unassembled WGS sequence"/>
</dbReference>
<protein>
    <submittedName>
        <fullName evidence="2">Uncharacterized protein</fullName>
    </submittedName>
</protein>
<feature type="region of interest" description="Disordered" evidence="1">
    <location>
        <begin position="1"/>
        <end position="26"/>
    </location>
</feature>
<evidence type="ECO:0000313" key="2">
    <source>
        <dbReference type="EMBL" id="KAG2446093.1"/>
    </source>
</evidence>
<evidence type="ECO:0000313" key="3">
    <source>
        <dbReference type="Proteomes" id="UP000650467"/>
    </source>
</evidence>
<feature type="compositionally biased region" description="Polar residues" evidence="1">
    <location>
        <begin position="8"/>
        <end position="26"/>
    </location>
</feature>